<feature type="region of interest" description="Disordered" evidence="1">
    <location>
        <begin position="354"/>
        <end position="373"/>
    </location>
</feature>
<keyword evidence="2" id="KW-0732">Signal</keyword>
<feature type="signal peptide" evidence="2">
    <location>
        <begin position="1"/>
        <end position="15"/>
    </location>
</feature>
<accession>A0A9Q9AMQ4</accession>
<evidence type="ECO:0000256" key="1">
    <source>
        <dbReference type="SAM" id="MobiDB-lite"/>
    </source>
</evidence>
<dbReference type="AlphaFoldDB" id="A0A9Q9AMQ4"/>
<organism evidence="3 4">
    <name type="scientific">Septoria linicola</name>
    <dbReference type="NCBI Taxonomy" id="215465"/>
    <lineage>
        <taxon>Eukaryota</taxon>
        <taxon>Fungi</taxon>
        <taxon>Dikarya</taxon>
        <taxon>Ascomycota</taxon>
        <taxon>Pezizomycotina</taxon>
        <taxon>Dothideomycetes</taxon>
        <taxon>Dothideomycetidae</taxon>
        <taxon>Mycosphaerellales</taxon>
        <taxon>Mycosphaerellaceae</taxon>
        <taxon>Septoria</taxon>
    </lineage>
</organism>
<keyword evidence="4" id="KW-1185">Reference proteome</keyword>
<evidence type="ECO:0000313" key="4">
    <source>
        <dbReference type="Proteomes" id="UP001056384"/>
    </source>
</evidence>
<reference evidence="3" key="1">
    <citation type="submission" date="2022-06" db="EMBL/GenBank/DDBJ databases">
        <title>Complete genome sequences of two strains of the flax pathogen Septoria linicola.</title>
        <authorList>
            <person name="Lapalu N."/>
            <person name="Simon A."/>
            <person name="Demenou B."/>
            <person name="Paumier D."/>
            <person name="Guillot M.-P."/>
            <person name="Gout L."/>
            <person name="Valade R."/>
        </authorList>
    </citation>
    <scope>NUCLEOTIDE SEQUENCE</scope>
    <source>
        <strain evidence="3">SE15195</strain>
    </source>
</reference>
<gene>
    <name evidence="3" type="ORF">Slin15195_G054630</name>
</gene>
<proteinExistence type="predicted"/>
<evidence type="ECO:0000313" key="3">
    <source>
        <dbReference type="EMBL" id="USW52144.1"/>
    </source>
</evidence>
<evidence type="ECO:0000256" key="2">
    <source>
        <dbReference type="SAM" id="SignalP"/>
    </source>
</evidence>
<dbReference type="EMBL" id="CP099421">
    <property type="protein sequence ID" value="USW52144.1"/>
    <property type="molecule type" value="Genomic_DNA"/>
</dbReference>
<name>A0A9Q9AMQ4_9PEZI</name>
<protein>
    <submittedName>
        <fullName evidence="3">Uncharacterized protein</fullName>
    </submittedName>
</protein>
<feature type="region of interest" description="Disordered" evidence="1">
    <location>
        <begin position="105"/>
        <end position="129"/>
    </location>
</feature>
<feature type="compositionally biased region" description="Low complexity" evidence="1">
    <location>
        <begin position="110"/>
        <end position="121"/>
    </location>
</feature>
<feature type="chain" id="PRO_5040117628" evidence="2">
    <location>
        <begin position="16"/>
        <end position="373"/>
    </location>
</feature>
<dbReference type="Proteomes" id="UP001056384">
    <property type="component" value="Chromosome 4"/>
</dbReference>
<sequence>MFKALLLATVAGVGATNAPVPASELAARSNNPPSYLCSSVNKKCTGPKAKASVTAYCSSLLKVPVVTKTKRTTVVSTGSTTITKTVATITQPASVVTSTITSCGPPVTTPAAGGEESAPEGASKREAEPQQAYNYGQNTVHKPSCFPSYKRVAEASSACKCLSITPSTTTVTSTIKMAVKSTITIPATSTVTQTATTTYVLPTEQSYAVADQNGNYFQRYIFAGPGGIKDIRSGVGFSDDNISDAILFQLNDGNLIGTDEEGVASELRDEDDVSDDEDDIRVVLASPEQIFFGEYKPISCSISYEPTDNTCPLVCQYSSPADRNLAPQGIEPEWLLGPPNTVSESSTYKTYAVSRTDRGRGGGAQRRTTRRRV</sequence>